<evidence type="ECO:0000313" key="3">
    <source>
        <dbReference type="Proteomes" id="UP000634136"/>
    </source>
</evidence>
<dbReference type="InterPro" id="IPR002156">
    <property type="entry name" value="RNaseH_domain"/>
</dbReference>
<dbReference type="InterPro" id="IPR053151">
    <property type="entry name" value="RNase_H-like"/>
</dbReference>
<dbReference type="PANTHER" id="PTHR47723:SF19">
    <property type="entry name" value="POLYNUCLEOTIDYL TRANSFERASE, RIBONUCLEASE H-LIKE SUPERFAMILY PROTEIN"/>
    <property type="match status" value="1"/>
</dbReference>
<gene>
    <name evidence="2" type="ORF">G2W53_026596</name>
</gene>
<dbReference type="GO" id="GO:0003676">
    <property type="term" value="F:nucleic acid binding"/>
    <property type="evidence" value="ECO:0007669"/>
    <property type="project" value="InterPro"/>
</dbReference>
<dbReference type="InterPro" id="IPR044730">
    <property type="entry name" value="RNase_H-like_dom_plant"/>
</dbReference>
<dbReference type="Proteomes" id="UP000634136">
    <property type="component" value="Unassembled WGS sequence"/>
</dbReference>
<dbReference type="Gene3D" id="3.30.420.10">
    <property type="entry name" value="Ribonuclease H-like superfamily/Ribonuclease H"/>
    <property type="match status" value="1"/>
</dbReference>
<dbReference type="EMBL" id="JAAIUW010000008">
    <property type="protein sequence ID" value="KAF7821141.1"/>
    <property type="molecule type" value="Genomic_DNA"/>
</dbReference>
<comment type="caution">
    <text evidence="2">The sequence shown here is derived from an EMBL/GenBank/DDBJ whole genome shotgun (WGS) entry which is preliminary data.</text>
</comment>
<sequence>MRGEVMSLKELGSSYGLYLMKPFLRIEKQLIESIPMMLASGSMTTSIRTRAVTKVACGTPFLVPLAGLFGNNVTCFYRNLGIGDPLQAEMWGILMGVKMGVESGYDKIIFEGDSLLSIKLIKEGCTNSHPLIPITNNIRNLIVGLNNFKLVHNFGEPTV</sequence>
<protein>
    <submittedName>
        <fullName evidence="2">Putative ribonuclease H-like domain-containing protein</fullName>
    </submittedName>
</protein>
<dbReference type="CDD" id="cd06222">
    <property type="entry name" value="RNase_H_like"/>
    <property type="match status" value="1"/>
</dbReference>
<dbReference type="Pfam" id="PF13456">
    <property type="entry name" value="RVT_3"/>
    <property type="match status" value="1"/>
</dbReference>
<dbReference type="PANTHER" id="PTHR47723">
    <property type="entry name" value="OS05G0353850 PROTEIN"/>
    <property type="match status" value="1"/>
</dbReference>
<dbReference type="InterPro" id="IPR036397">
    <property type="entry name" value="RNaseH_sf"/>
</dbReference>
<dbReference type="AlphaFoldDB" id="A0A834THJ0"/>
<keyword evidence="3" id="KW-1185">Reference proteome</keyword>
<accession>A0A834THJ0</accession>
<organism evidence="2 3">
    <name type="scientific">Senna tora</name>
    <dbReference type="NCBI Taxonomy" id="362788"/>
    <lineage>
        <taxon>Eukaryota</taxon>
        <taxon>Viridiplantae</taxon>
        <taxon>Streptophyta</taxon>
        <taxon>Embryophyta</taxon>
        <taxon>Tracheophyta</taxon>
        <taxon>Spermatophyta</taxon>
        <taxon>Magnoliopsida</taxon>
        <taxon>eudicotyledons</taxon>
        <taxon>Gunneridae</taxon>
        <taxon>Pentapetalae</taxon>
        <taxon>rosids</taxon>
        <taxon>fabids</taxon>
        <taxon>Fabales</taxon>
        <taxon>Fabaceae</taxon>
        <taxon>Caesalpinioideae</taxon>
        <taxon>Cassia clade</taxon>
        <taxon>Senna</taxon>
    </lineage>
</organism>
<evidence type="ECO:0000259" key="1">
    <source>
        <dbReference type="Pfam" id="PF13456"/>
    </source>
</evidence>
<proteinExistence type="predicted"/>
<reference evidence="2" key="1">
    <citation type="submission" date="2020-09" db="EMBL/GenBank/DDBJ databases">
        <title>Genome-Enabled Discovery of Anthraquinone Biosynthesis in Senna tora.</title>
        <authorList>
            <person name="Kang S.-H."/>
            <person name="Pandey R.P."/>
            <person name="Lee C.-M."/>
            <person name="Sim J.-S."/>
            <person name="Jeong J.-T."/>
            <person name="Choi B.-S."/>
            <person name="Jung M."/>
            <person name="Ginzburg D."/>
            <person name="Zhao K."/>
            <person name="Won S.Y."/>
            <person name="Oh T.-J."/>
            <person name="Yu Y."/>
            <person name="Kim N.-H."/>
            <person name="Lee O.R."/>
            <person name="Lee T.-H."/>
            <person name="Bashyal P."/>
            <person name="Kim T.-S."/>
            <person name="Lee W.-H."/>
            <person name="Kawkins C."/>
            <person name="Kim C.-K."/>
            <person name="Kim J.S."/>
            <person name="Ahn B.O."/>
            <person name="Rhee S.Y."/>
            <person name="Sohng J.K."/>
        </authorList>
    </citation>
    <scope>NUCLEOTIDE SEQUENCE</scope>
    <source>
        <tissue evidence="2">Leaf</tissue>
    </source>
</reference>
<dbReference type="GO" id="GO:0004523">
    <property type="term" value="F:RNA-DNA hybrid ribonuclease activity"/>
    <property type="evidence" value="ECO:0007669"/>
    <property type="project" value="InterPro"/>
</dbReference>
<feature type="domain" description="RNase H type-1" evidence="1">
    <location>
        <begin position="72"/>
        <end position="152"/>
    </location>
</feature>
<evidence type="ECO:0000313" key="2">
    <source>
        <dbReference type="EMBL" id="KAF7821141.1"/>
    </source>
</evidence>
<name>A0A834THJ0_9FABA</name>